<accession>L9Y0T1</accession>
<dbReference type="AlphaFoldDB" id="L9Y0T1"/>
<dbReference type="SUPFAM" id="SSF53098">
    <property type="entry name" value="Ribonuclease H-like"/>
    <property type="match status" value="1"/>
</dbReference>
<dbReference type="InterPro" id="IPR002156">
    <property type="entry name" value="RNaseH_domain"/>
</dbReference>
<dbReference type="Proteomes" id="UP000011531">
    <property type="component" value="Unassembled WGS sequence"/>
</dbReference>
<dbReference type="PATRIC" id="fig|1227498.3.peg.195"/>
<dbReference type="InterPro" id="IPR053151">
    <property type="entry name" value="RNase_H-like"/>
</dbReference>
<protein>
    <submittedName>
        <fullName evidence="3">Ribonuclease H</fullName>
    </submittedName>
</protein>
<dbReference type="Pfam" id="PF13456">
    <property type="entry name" value="RVT_3"/>
    <property type="match status" value="1"/>
</dbReference>
<feature type="region of interest" description="Disordered" evidence="1">
    <location>
        <begin position="1"/>
        <end position="33"/>
    </location>
</feature>
<evidence type="ECO:0000313" key="4">
    <source>
        <dbReference type="Proteomes" id="UP000011531"/>
    </source>
</evidence>
<reference evidence="3 4" key="1">
    <citation type="journal article" date="2014" name="PLoS Genet.">
        <title>Phylogenetically driven sequencing of extremely halophilic archaea reveals strategies for static and dynamic osmo-response.</title>
        <authorList>
            <person name="Becker E.A."/>
            <person name="Seitzer P.M."/>
            <person name="Tritt A."/>
            <person name="Larsen D."/>
            <person name="Krusor M."/>
            <person name="Yao A.I."/>
            <person name="Wu D."/>
            <person name="Madern D."/>
            <person name="Eisen J.A."/>
            <person name="Darling A.E."/>
            <person name="Facciotti M.T."/>
        </authorList>
    </citation>
    <scope>NUCLEOTIDE SEQUENCE [LARGE SCALE GENOMIC DNA]</scope>
    <source>
        <strain evidence="3 4">DSM 18795</strain>
    </source>
</reference>
<dbReference type="STRING" id="1227498.C492_01024"/>
<dbReference type="GO" id="GO:0004523">
    <property type="term" value="F:RNA-DNA hybrid ribonuclease activity"/>
    <property type="evidence" value="ECO:0007669"/>
    <property type="project" value="InterPro"/>
</dbReference>
<proteinExistence type="predicted"/>
<dbReference type="GO" id="GO:0003676">
    <property type="term" value="F:nucleic acid binding"/>
    <property type="evidence" value="ECO:0007669"/>
    <property type="project" value="InterPro"/>
</dbReference>
<dbReference type="PANTHER" id="PTHR47723">
    <property type="entry name" value="OS05G0353850 PROTEIN"/>
    <property type="match status" value="1"/>
</dbReference>
<gene>
    <name evidence="3" type="ORF">C492_01024</name>
</gene>
<dbReference type="PROSITE" id="PS50879">
    <property type="entry name" value="RNASE_H_1"/>
    <property type="match status" value="1"/>
</dbReference>
<keyword evidence="4" id="KW-1185">Reference proteome</keyword>
<dbReference type="CDD" id="cd09279">
    <property type="entry name" value="RNase_HI_like"/>
    <property type="match status" value="1"/>
</dbReference>
<feature type="compositionally biased region" description="Basic and acidic residues" evidence="1">
    <location>
        <begin position="1"/>
        <end position="14"/>
    </location>
</feature>
<sequence>MEPADEIDRGRGYEGSDSGPEGGGGVTDEPLPAERLSPLAALVDEVLAGVGYEVAAATDAVDDAVPGYGGLFDPETTPAELRSALEELLASGLARPPVPEPSGDAFVLYVDGSSRGNPGPAGAGAVIADASGDQLARLGRPVGSRAGNNTAEYVALQLGLSELLARYEPRSLEVRIDSMTVVRDVWGGEDPTEPGVETYSEAVSAALSRVPEHRYTHLADSDPNPADALATVGADIAAFGPG</sequence>
<dbReference type="PANTHER" id="PTHR47723:SF4">
    <property type="entry name" value="PENTATRICOPEPTIDE REPEAT-CONTAINING-LIKE PROTEIN"/>
    <property type="match status" value="1"/>
</dbReference>
<evidence type="ECO:0000313" key="3">
    <source>
        <dbReference type="EMBL" id="ELY66463.1"/>
    </source>
</evidence>
<dbReference type="InterPro" id="IPR012337">
    <property type="entry name" value="RNaseH-like_sf"/>
</dbReference>
<dbReference type="Gene3D" id="3.30.420.10">
    <property type="entry name" value="Ribonuclease H-like superfamily/Ribonuclease H"/>
    <property type="match status" value="1"/>
</dbReference>
<comment type="caution">
    <text evidence="3">The sequence shown here is derived from an EMBL/GenBank/DDBJ whole genome shotgun (WGS) entry which is preliminary data.</text>
</comment>
<evidence type="ECO:0000259" key="2">
    <source>
        <dbReference type="PROSITE" id="PS50879"/>
    </source>
</evidence>
<name>L9Y0T1_9EURY</name>
<dbReference type="EMBL" id="AOIA01000017">
    <property type="protein sequence ID" value="ELY66463.1"/>
    <property type="molecule type" value="Genomic_DNA"/>
</dbReference>
<organism evidence="3 4">
    <name type="scientific">Natronococcus jeotgali DSM 18795</name>
    <dbReference type="NCBI Taxonomy" id="1227498"/>
    <lineage>
        <taxon>Archaea</taxon>
        <taxon>Methanobacteriati</taxon>
        <taxon>Methanobacteriota</taxon>
        <taxon>Stenosarchaea group</taxon>
        <taxon>Halobacteria</taxon>
        <taxon>Halobacteriales</taxon>
        <taxon>Natrialbaceae</taxon>
        <taxon>Natronococcus</taxon>
    </lineage>
</organism>
<feature type="domain" description="RNase H type-1" evidence="2">
    <location>
        <begin position="102"/>
        <end position="235"/>
    </location>
</feature>
<evidence type="ECO:0000256" key="1">
    <source>
        <dbReference type="SAM" id="MobiDB-lite"/>
    </source>
</evidence>
<dbReference type="InterPro" id="IPR036397">
    <property type="entry name" value="RNaseH_sf"/>
</dbReference>